<dbReference type="RefSeq" id="WP_166197300.1">
    <property type="nucleotide sequence ID" value="NZ_JAAOIV010000009.1"/>
</dbReference>
<keyword evidence="2" id="KW-1185">Reference proteome</keyword>
<name>A0A967B280_9MICO</name>
<protein>
    <recommendedName>
        <fullName evidence="3">DUF559 domain-containing protein</fullName>
    </recommendedName>
</protein>
<dbReference type="EMBL" id="JAAOIV010000009">
    <property type="protein sequence ID" value="NHN56634.1"/>
    <property type="molecule type" value="Genomic_DNA"/>
</dbReference>
<accession>A0A967B280</accession>
<gene>
    <name evidence="1" type="ORF">G9U51_12670</name>
</gene>
<proteinExistence type="predicted"/>
<evidence type="ECO:0000313" key="1">
    <source>
        <dbReference type="EMBL" id="NHN56634.1"/>
    </source>
</evidence>
<evidence type="ECO:0000313" key="2">
    <source>
        <dbReference type="Proteomes" id="UP000744769"/>
    </source>
</evidence>
<reference evidence="1" key="1">
    <citation type="submission" date="2020-03" db="EMBL/GenBank/DDBJ databases">
        <title>Draft sequencing of Calidifontibacter sp. DB0510.</title>
        <authorList>
            <person name="Kim D.-U."/>
        </authorList>
    </citation>
    <scope>NUCLEOTIDE SEQUENCE</scope>
    <source>
        <strain evidence="1">DB0510</strain>
    </source>
</reference>
<sequence length="309" mass="33627">MTTRDERLARRARVEAVARCQGGLVSRRQLAELAVSRAAIRAELDAHRWEVRGAQTVAAIPSMHGDDTTWWHAVLEVGRTAALDGVTALAAAGLSNFDDELVHVSVPRFEARLEVPGVLVHNINRRTEGELDGGPLPCVGVGVAAIRAAGWARSNAQAALVMVMAVQQRLLSGEQLMAAAASTRTRARRAFIQQMAFDIGNGAQSMGELDFAQLCREYGLPEPERQALCHGPNGRVYLDVRWPCGLVVEIDGIHHGEGLNPINDALRQNHVVLQENRVLRIPLMGLRLQPDAFMRQVVLALQMCGGLPT</sequence>
<organism evidence="1 2">
    <name type="scientific">Metallococcus carri</name>
    <dbReference type="NCBI Taxonomy" id="1656884"/>
    <lineage>
        <taxon>Bacteria</taxon>
        <taxon>Bacillati</taxon>
        <taxon>Actinomycetota</taxon>
        <taxon>Actinomycetes</taxon>
        <taxon>Micrococcales</taxon>
        <taxon>Dermacoccaceae</taxon>
        <taxon>Metallococcus</taxon>
    </lineage>
</organism>
<comment type="caution">
    <text evidence="1">The sequence shown here is derived from an EMBL/GenBank/DDBJ whole genome shotgun (WGS) entry which is preliminary data.</text>
</comment>
<dbReference type="Proteomes" id="UP000744769">
    <property type="component" value="Unassembled WGS sequence"/>
</dbReference>
<evidence type="ECO:0008006" key="3">
    <source>
        <dbReference type="Google" id="ProtNLM"/>
    </source>
</evidence>
<dbReference type="AlphaFoldDB" id="A0A967B280"/>